<name>A0A1H7KN23_AQUAM</name>
<reference evidence="2 3" key="1">
    <citation type="submission" date="2016-10" db="EMBL/GenBank/DDBJ databases">
        <authorList>
            <person name="de Groot N.N."/>
        </authorList>
    </citation>
    <scope>NUCLEOTIDE SEQUENCE [LARGE SCALE GENOMIC DNA]</scope>
    <source>
        <strain evidence="2 3">DSM 25232</strain>
    </source>
</reference>
<evidence type="ECO:0000313" key="2">
    <source>
        <dbReference type="EMBL" id="SEK88172.1"/>
    </source>
</evidence>
<proteinExistence type="predicted"/>
<sequence>MKTKQIITLMKIVSWILFISLCIKLGAILISGGISLLLNLEATENLYLDLDLSNLYKSSVKYYVFVLSLIVSVTALKAYLFYLVIKIFSIIDFNKPFTKVVARLISSISYISLWAGLLAYIANRYCKWLQKKDIVFKLDWGSSEFLFMAGIIFIIAFIFKRGVEIQSENQLTV</sequence>
<organism evidence="2 3">
    <name type="scientific">Aquimarina amphilecti</name>
    <dbReference type="NCBI Taxonomy" id="1038014"/>
    <lineage>
        <taxon>Bacteria</taxon>
        <taxon>Pseudomonadati</taxon>
        <taxon>Bacteroidota</taxon>
        <taxon>Flavobacteriia</taxon>
        <taxon>Flavobacteriales</taxon>
        <taxon>Flavobacteriaceae</taxon>
        <taxon>Aquimarina</taxon>
    </lineage>
</organism>
<feature type="transmembrane region" description="Helical" evidence="1">
    <location>
        <begin position="100"/>
        <end position="122"/>
    </location>
</feature>
<feature type="transmembrane region" description="Helical" evidence="1">
    <location>
        <begin position="60"/>
        <end position="88"/>
    </location>
</feature>
<keyword evidence="3" id="KW-1185">Reference proteome</keyword>
<dbReference type="Pfam" id="PF11188">
    <property type="entry name" value="DUF2975"/>
    <property type="match status" value="1"/>
</dbReference>
<evidence type="ECO:0000313" key="3">
    <source>
        <dbReference type="Proteomes" id="UP000198521"/>
    </source>
</evidence>
<dbReference type="InterPro" id="IPR021354">
    <property type="entry name" value="DUF2975"/>
</dbReference>
<dbReference type="STRING" id="1038014.SAMN04487910_1378"/>
<dbReference type="OrthoDB" id="672524at2"/>
<keyword evidence="1" id="KW-1133">Transmembrane helix</keyword>
<gene>
    <name evidence="2" type="ORF">SAMN04487910_1378</name>
</gene>
<accession>A0A1H7KN23</accession>
<feature type="transmembrane region" description="Helical" evidence="1">
    <location>
        <begin position="142"/>
        <end position="159"/>
    </location>
</feature>
<dbReference type="Proteomes" id="UP000198521">
    <property type="component" value="Unassembled WGS sequence"/>
</dbReference>
<keyword evidence="1" id="KW-0472">Membrane</keyword>
<dbReference type="AlphaFoldDB" id="A0A1H7KN23"/>
<feature type="transmembrane region" description="Helical" evidence="1">
    <location>
        <begin position="12"/>
        <end position="40"/>
    </location>
</feature>
<dbReference type="RefSeq" id="WP_091406926.1">
    <property type="nucleotide sequence ID" value="NZ_FOAB01000002.1"/>
</dbReference>
<keyword evidence="1" id="KW-0812">Transmembrane</keyword>
<evidence type="ECO:0000256" key="1">
    <source>
        <dbReference type="SAM" id="Phobius"/>
    </source>
</evidence>
<protein>
    <recommendedName>
        <fullName evidence="4">DUF2975 domain-containing protein</fullName>
    </recommendedName>
</protein>
<dbReference type="EMBL" id="FOAB01000002">
    <property type="protein sequence ID" value="SEK88172.1"/>
    <property type="molecule type" value="Genomic_DNA"/>
</dbReference>
<evidence type="ECO:0008006" key="4">
    <source>
        <dbReference type="Google" id="ProtNLM"/>
    </source>
</evidence>